<reference evidence="2 3" key="1">
    <citation type="journal article" date="2024" name="Microbiol. Resour. Announc.">
        <title>Genome annotations for the ascomycete fungi Trichoderma harzianum, Trichoderma aggressivum, and Purpureocillium lilacinum.</title>
        <authorList>
            <person name="Beijen E.P.W."/>
            <person name="Ohm R.A."/>
        </authorList>
    </citation>
    <scope>NUCLEOTIDE SEQUENCE [LARGE SCALE GENOMIC DNA]</scope>
    <source>
        <strain evidence="2 3">CBS 150709</strain>
    </source>
</reference>
<keyword evidence="3" id="KW-1185">Reference proteome</keyword>
<dbReference type="EMBL" id="JAWRVI010000232">
    <property type="protein sequence ID" value="KAK4071133.1"/>
    <property type="molecule type" value="Genomic_DNA"/>
</dbReference>
<evidence type="ECO:0000256" key="1">
    <source>
        <dbReference type="SAM" id="MobiDB-lite"/>
    </source>
</evidence>
<dbReference type="Proteomes" id="UP001287286">
    <property type="component" value="Unassembled WGS sequence"/>
</dbReference>
<comment type="caution">
    <text evidence="2">The sequence shown here is derived from an EMBL/GenBank/DDBJ whole genome shotgun (WGS) entry which is preliminary data.</text>
</comment>
<organism evidence="2 3">
    <name type="scientific">Purpureocillium lilacinum</name>
    <name type="common">Paecilomyces lilacinus</name>
    <dbReference type="NCBI Taxonomy" id="33203"/>
    <lineage>
        <taxon>Eukaryota</taxon>
        <taxon>Fungi</taxon>
        <taxon>Dikarya</taxon>
        <taxon>Ascomycota</taxon>
        <taxon>Pezizomycotina</taxon>
        <taxon>Sordariomycetes</taxon>
        <taxon>Hypocreomycetidae</taxon>
        <taxon>Hypocreales</taxon>
        <taxon>Ophiocordycipitaceae</taxon>
        <taxon>Purpureocillium</taxon>
    </lineage>
</organism>
<evidence type="ECO:0000313" key="3">
    <source>
        <dbReference type="Proteomes" id="UP001287286"/>
    </source>
</evidence>
<protein>
    <submittedName>
        <fullName evidence="2">Uncharacterized protein</fullName>
    </submittedName>
</protein>
<accession>A0ABR0BDX8</accession>
<name>A0ABR0BDX8_PURLI</name>
<sequence length="312" mass="34005">MPPSFLRCDHGCIFAEVASSLPRQRLKNLLLPGKPPGRPWLSLNDPVNLMLLLETFPQEYNSPAKSCNGTAPYPVRAMRSCNPSLHLKPAATGVFPVSEPTDMRIRPLEPLWHLRGLALRPTGYPGRDPGTGFPLPRLVSETRPTMSCRPETPCDCHAGTAACTPSTNLTRFRHMMFGRYVLGGASSVTGFASRAIRQPPAPVSVILSRPNRALRLVPSPRAGNASTPLGHLTCRPPRAGLIRGCPVSLPERFRVGWFSYSISLLQLVRFTDDAQAPAELRDLFASQADANIATTPHHTTPPSTPTAAHRSY</sequence>
<gene>
    <name evidence="2" type="ORF">Purlil1_13495</name>
</gene>
<evidence type="ECO:0000313" key="2">
    <source>
        <dbReference type="EMBL" id="KAK4071133.1"/>
    </source>
</evidence>
<feature type="region of interest" description="Disordered" evidence="1">
    <location>
        <begin position="293"/>
        <end position="312"/>
    </location>
</feature>
<proteinExistence type="predicted"/>